<dbReference type="Proteomes" id="UP000004690">
    <property type="component" value="Unassembled WGS sequence"/>
</dbReference>
<dbReference type="GO" id="GO:0016740">
    <property type="term" value="F:transferase activity"/>
    <property type="evidence" value="ECO:0007669"/>
    <property type="project" value="UniProtKB-KW"/>
</dbReference>
<accession>I3C9M6</accession>
<dbReference type="EMBL" id="JH651379">
    <property type="protein sequence ID" value="EIJ40319.1"/>
    <property type="molecule type" value="Genomic_DNA"/>
</dbReference>
<dbReference type="STRING" id="926559.JoomaDRAFT_3375"/>
<evidence type="ECO:0000313" key="2">
    <source>
        <dbReference type="Proteomes" id="UP000004690"/>
    </source>
</evidence>
<dbReference type="AlphaFoldDB" id="I3C9M6"/>
<name>I3C9M6_9FLAO</name>
<dbReference type="RefSeq" id="WP_008614533.1">
    <property type="nucleotide sequence ID" value="NZ_JH651379.1"/>
</dbReference>
<organism evidence="1 2">
    <name type="scientific">Galbibacter orientalis DSM 19592</name>
    <dbReference type="NCBI Taxonomy" id="926559"/>
    <lineage>
        <taxon>Bacteria</taxon>
        <taxon>Pseudomonadati</taxon>
        <taxon>Bacteroidota</taxon>
        <taxon>Flavobacteriia</taxon>
        <taxon>Flavobacteriales</taxon>
        <taxon>Flavobacteriaceae</taxon>
        <taxon>Galbibacter</taxon>
    </lineage>
</organism>
<sequence length="410" mass="47193">MINKTILFIGYVWPEPTSSAAGSRMLQLIHFFKNLGAKVVFSSPAKQSVHVHNLLSEGVQQKEIELNNSSFDDFLKDLQPEIVVFDRYMMEEQFGWRVAEHAPNAMRILDTEDLHFLRNERQKSLKGSADITNNVLLNSELAKRELASIYRCDVSLIISEVEMKLLKEVFKVDEKLLCYLPFLLPQKKENMFSFQQKEDFIFIGNFIHAPNWDAVLALKETVWPIIRKELPKAKLHIYGAYATEKVYNLHNEKENFLVYGWAENSFEVIQKARIMLAPLRFGAGLKGKLLEAMQAQTPSVTTSVGAEGINGNYNWNGFIFDNPMDFAHASVALYLEEEQWQQAVKNGNRILNMRFDASVHKLNFKTTLDIISEDINAHRTTNFIGSMLLQQTTQASKYMSKWIEEKNKKL</sequence>
<dbReference type="SUPFAM" id="SSF53756">
    <property type="entry name" value="UDP-Glycosyltransferase/glycogen phosphorylase"/>
    <property type="match status" value="1"/>
</dbReference>
<dbReference type="Pfam" id="PF13692">
    <property type="entry name" value="Glyco_trans_1_4"/>
    <property type="match status" value="1"/>
</dbReference>
<dbReference type="Gene3D" id="3.40.50.2000">
    <property type="entry name" value="Glycogen Phosphorylase B"/>
    <property type="match status" value="1"/>
</dbReference>
<evidence type="ECO:0000313" key="1">
    <source>
        <dbReference type="EMBL" id="EIJ40319.1"/>
    </source>
</evidence>
<dbReference type="HOGENOM" id="CLU_028014_2_1_10"/>
<keyword evidence="1" id="KW-0808">Transferase</keyword>
<proteinExistence type="predicted"/>
<gene>
    <name evidence="1" type="ORF">JoomaDRAFT_3375</name>
</gene>
<protein>
    <submittedName>
        <fullName evidence="1">Glycosyltransferase</fullName>
    </submittedName>
</protein>
<dbReference type="OrthoDB" id="9807209at2"/>
<dbReference type="eggNOG" id="COG0438">
    <property type="taxonomic scope" value="Bacteria"/>
</dbReference>
<reference evidence="1 2" key="1">
    <citation type="submission" date="2012-02" db="EMBL/GenBank/DDBJ databases">
        <title>Improved High-Quality Draft genome of Joostella marina DSM 19592.</title>
        <authorList>
            <consortium name="US DOE Joint Genome Institute (JGI-PGF)"/>
            <person name="Lucas S."/>
            <person name="Copeland A."/>
            <person name="Lapidus A."/>
            <person name="Bruce D."/>
            <person name="Goodwin L."/>
            <person name="Pitluck S."/>
            <person name="Peters L."/>
            <person name="Chertkov O."/>
            <person name="Ovchinnikova G."/>
            <person name="Kyrpides N."/>
            <person name="Mavromatis K."/>
            <person name="Detter J.C."/>
            <person name="Han C."/>
            <person name="Land M."/>
            <person name="Hauser L."/>
            <person name="Markowitz V."/>
            <person name="Cheng J.-F."/>
            <person name="Hugenholtz P."/>
            <person name="Woyke T."/>
            <person name="Wu D."/>
            <person name="Tindall B."/>
            <person name="Brambilla E."/>
            <person name="Klenk H.-P."/>
            <person name="Eisen J.A."/>
        </authorList>
    </citation>
    <scope>NUCLEOTIDE SEQUENCE [LARGE SCALE GENOMIC DNA]</scope>
    <source>
        <strain evidence="1 2">DSM 19592</strain>
    </source>
</reference>
<keyword evidence="2" id="KW-1185">Reference proteome</keyword>